<gene>
    <name evidence="1" type="ORF">KCMC57_13160</name>
</gene>
<dbReference type="AlphaFoldDB" id="A0AB33JU50"/>
<dbReference type="EMBL" id="AP035881">
    <property type="protein sequence ID" value="BFP44948.1"/>
    <property type="molecule type" value="Genomic_DNA"/>
</dbReference>
<dbReference type="RefSeq" id="WP_407987508.1">
    <property type="nucleotide sequence ID" value="NZ_AP035881.2"/>
</dbReference>
<dbReference type="GO" id="GO:0032259">
    <property type="term" value="P:methylation"/>
    <property type="evidence" value="ECO:0007669"/>
    <property type="project" value="UniProtKB-KW"/>
</dbReference>
<protein>
    <submittedName>
        <fullName evidence="1">Class I SAM-dependent methyltransferase</fullName>
    </submittedName>
</protein>
<keyword evidence="1" id="KW-0489">Methyltransferase</keyword>
<dbReference type="SUPFAM" id="SSF53335">
    <property type="entry name" value="S-adenosyl-L-methionine-dependent methyltransferases"/>
    <property type="match status" value="1"/>
</dbReference>
<reference evidence="1" key="1">
    <citation type="submission" date="2024-07" db="EMBL/GenBank/DDBJ databases">
        <title>Complete genome sequences of cellulolytic bacteria, Kitasatospora sp. CMC57 and Streptomyces sp. CMC78, isolated from Japanese agricultural soil.</title>
        <authorList>
            <person name="Hashimoto T."/>
            <person name="Ito M."/>
            <person name="Iwamoto M."/>
            <person name="Fukahori D."/>
            <person name="Shoda T."/>
            <person name="Sakoda M."/>
            <person name="Morohoshi T."/>
            <person name="Mitsuboshi M."/>
            <person name="Nishizawa T."/>
        </authorList>
    </citation>
    <scope>NUCLEOTIDE SEQUENCE</scope>
    <source>
        <strain evidence="1">CMC57</strain>
    </source>
</reference>
<dbReference type="InterPro" id="IPR029063">
    <property type="entry name" value="SAM-dependent_MTases_sf"/>
</dbReference>
<proteinExistence type="predicted"/>
<organism evidence="1">
    <name type="scientific">Kitasatospora sp. CMC57</name>
    <dbReference type="NCBI Taxonomy" id="3231513"/>
    <lineage>
        <taxon>Bacteria</taxon>
        <taxon>Bacillati</taxon>
        <taxon>Actinomycetota</taxon>
        <taxon>Actinomycetes</taxon>
        <taxon>Kitasatosporales</taxon>
        <taxon>Streptomycetaceae</taxon>
        <taxon>Kitasatospora</taxon>
    </lineage>
</organism>
<evidence type="ECO:0000313" key="1">
    <source>
        <dbReference type="EMBL" id="BFP44948.1"/>
    </source>
</evidence>
<keyword evidence="1" id="KW-0808">Transferase</keyword>
<sequence length="283" mass="30738">MSSRQASGHAVPGKASFAEAYEQPDPRGYFRALGPYEYVTPHHAQRVFRLLTAAREPRTVVDLCCSYGINAALLNHRVSLAELYHRYTDHALDDLSTPELSLRDRQFYAARRRSEAVPVVGIDVASGPVEYARRAGLLSAAFAENLERTTPSAALRAAVADAGLVTVTGGVGYVSARSFDHLLACVESPPWVASFVLRAVPYGPIAEVLAEYGLVTERLARTFRQRRFTGVEERAGALQAVLDAGLDPTGLESAGWFHAELYVSRPTAQVRARPLATLLAADT</sequence>
<name>A0AB33JU50_9ACTN</name>
<accession>A0AB33JU50</accession>
<dbReference type="GO" id="GO:0008168">
    <property type="term" value="F:methyltransferase activity"/>
    <property type="evidence" value="ECO:0007669"/>
    <property type="project" value="UniProtKB-KW"/>
</dbReference>